<proteinExistence type="predicted"/>
<accession>A0ACB9TH75</accession>
<evidence type="ECO:0000313" key="1">
    <source>
        <dbReference type="EMBL" id="KAI4466156.1"/>
    </source>
</evidence>
<gene>
    <name evidence="1" type="ORF">MML48_3g00005676</name>
</gene>
<keyword evidence="2" id="KW-1185">Reference proteome</keyword>
<comment type="caution">
    <text evidence="1">The sequence shown here is derived from an EMBL/GenBank/DDBJ whole genome shotgun (WGS) entry which is preliminary data.</text>
</comment>
<name>A0ACB9TH75_HOLOL</name>
<dbReference type="EMBL" id="CM043017">
    <property type="protein sequence ID" value="KAI4466156.1"/>
    <property type="molecule type" value="Genomic_DNA"/>
</dbReference>
<evidence type="ECO:0000313" key="2">
    <source>
        <dbReference type="Proteomes" id="UP001056778"/>
    </source>
</evidence>
<protein>
    <submittedName>
        <fullName evidence="1">Uncharacterized protein</fullName>
    </submittedName>
</protein>
<organism evidence="1 2">
    <name type="scientific">Holotrichia oblita</name>
    <name type="common">Chafer beetle</name>
    <dbReference type="NCBI Taxonomy" id="644536"/>
    <lineage>
        <taxon>Eukaryota</taxon>
        <taxon>Metazoa</taxon>
        <taxon>Ecdysozoa</taxon>
        <taxon>Arthropoda</taxon>
        <taxon>Hexapoda</taxon>
        <taxon>Insecta</taxon>
        <taxon>Pterygota</taxon>
        <taxon>Neoptera</taxon>
        <taxon>Endopterygota</taxon>
        <taxon>Coleoptera</taxon>
        <taxon>Polyphaga</taxon>
        <taxon>Scarabaeiformia</taxon>
        <taxon>Scarabaeidae</taxon>
        <taxon>Melolonthinae</taxon>
        <taxon>Holotrichia</taxon>
    </lineage>
</organism>
<dbReference type="Proteomes" id="UP001056778">
    <property type="component" value="Chromosome 3"/>
</dbReference>
<sequence>MEEYTKQDKKENKKEKKYPAKKSKTDPQRKTTYPDPIRVFWREETPLAEVRPTTQEEEDDDKLQQITNYLTYVLLRPWPVTGLPLLYVEDEPAGVRFQEPEAGMSEIDGSLDTDNEVMRQMPYKRSRYYRKYPWKRQNSRET</sequence>
<reference evidence="1" key="1">
    <citation type="submission" date="2022-04" db="EMBL/GenBank/DDBJ databases">
        <title>Chromosome-scale genome assembly of Holotrichia oblita Faldermann.</title>
        <authorList>
            <person name="Rongchong L."/>
        </authorList>
    </citation>
    <scope>NUCLEOTIDE SEQUENCE</scope>
    <source>
        <tissue evidence="1">All body</tissue>
    </source>
</reference>